<keyword evidence="2" id="KW-1185">Reference proteome</keyword>
<reference evidence="3" key="1">
    <citation type="submission" date="2022-11" db="UniProtKB">
        <authorList>
            <consortium name="WormBaseParasite"/>
        </authorList>
    </citation>
    <scope>IDENTIFICATION</scope>
</reference>
<feature type="region of interest" description="Disordered" evidence="1">
    <location>
        <begin position="20"/>
        <end position="91"/>
    </location>
</feature>
<name>A0A914H208_GLORO</name>
<accession>A0A914H208</accession>
<sequence>MVRLWRLRLLGYCSDSVDCSQDEGLRTQKCPANPEEGAANKQWKASQNPINSVARGPPQKGKGSGGPSKGVLLVTKPCLPHLQQHSQKAYH</sequence>
<evidence type="ECO:0000313" key="3">
    <source>
        <dbReference type="WBParaSite" id="Gr19_v10_g12941.t1"/>
    </source>
</evidence>
<evidence type="ECO:0000313" key="2">
    <source>
        <dbReference type="Proteomes" id="UP000887572"/>
    </source>
</evidence>
<organism evidence="2 3">
    <name type="scientific">Globodera rostochiensis</name>
    <name type="common">Golden nematode worm</name>
    <name type="synonym">Heterodera rostochiensis</name>
    <dbReference type="NCBI Taxonomy" id="31243"/>
    <lineage>
        <taxon>Eukaryota</taxon>
        <taxon>Metazoa</taxon>
        <taxon>Ecdysozoa</taxon>
        <taxon>Nematoda</taxon>
        <taxon>Chromadorea</taxon>
        <taxon>Rhabditida</taxon>
        <taxon>Tylenchina</taxon>
        <taxon>Tylenchomorpha</taxon>
        <taxon>Tylenchoidea</taxon>
        <taxon>Heteroderidae</taxon>
        <taxon>Heteroderinae</taxon>
        <taxon>Globodera</taxon>
    </lineage>
</organism>
<proteinExistence type="predicted"/>
<evidence type="ECO:0000256" key="1">
    <source>
        <dbReference type="SAM" id="MobiDB-lite"/>
    </source>
</evidence>
<protein>
    <submittedName>
        <fullName evidence="3">Uncharacterized protein</fullName>
    </submittedName>
</protein>
<dbReference type="AlphaFoldDB" id="A0A914H208"/>
<dbReference type="Proteomes" id="UP000887572">
    <property type="component" value="Unplaced"/>
</dbReference>
<dbReference type="WBParaSite" id="Gr19_v10_g12941.t1">
    <property type="protein sequence ID" value="Gr19_v10_g12941.t1"/>
    <property type="gene ID" value="Gr19_v10_g12941"/>
</dbReference>